<evidence type="ECO:0000313" key="2">
    <source>
        <dbReference type="EMBL" id="EFI91577.1"/>
    </source>
</evidence>
<feature type="compositionally biased region" description="Pro residues" evidence="1">
    <location>
        <begin position="53"/>
        <end position="68"/>
    </location>
</feature>
<evidence type="ECO:0000313" key="3">
    <source>
        <dbReference type="Proteomes" id="UP000007431"/>
    </source>
</evidence>
<dbReference type="OrthoDB" id="10487946at2759"/>
<gene>
    <name evidence="2" type="ORF">SCHCODRAFT_114294</name>
</gene>
<protein>
    <submittedName>
        <fullName evidence="2">Uncharacterized protein</fullName>
    </submittedName>
</protein>
<accession>D8QKB8</accession>
<dbReference type="EMBL" id="GL377316">
    <property type="protein sequence ID" value="EFI91577.1"/>
    <property type="molecule type" value="Genomic_DNA"/>
</dbReference>
<dbReference type="KEGG" id="scm:SCHCO_02644950"/>
<dbReference type="Proteomes" id="UP000007431">
    <property type="component" value="Unassembled WGS sequence"/>
</dbReference>
<dbReference type="AlphaFoldDB" id="D8QKB8"/>
<keyword evidence="3" id="KW-1185">Reference proteome</keyword>
<dbReference type="HOGENOM" id="CLU_1321579_0_0_1"/>
<feature type="region of interest" description="Disordered" evidence="1">
    <location>
        <begin position="1"/>
        <end position="75"/>
    </location>
</feature>
<proteinExistence type="predicted"/>
<evidence type="ECO:0000256" key="1">
    <source>
        <dbReference type="SAM" id="MobiDB-lite"/>
    </source>
</evidence>
<reference evidence="2 3" key="1">
    <citation type="journal article" date="2010" name="Nat. Biotechnol.">
        <title>Genome sequence of the model mushroom Schizophyllum commune.</title>
        <authorList>
            <person name="Ohm R.A."/>
            <person name="de Jong J.F."/>
            <person name="Lugones L.G."/>
            <person name="Aerts A."/>
            <person name="Kothe E."/>
            <person name="Stajich J.E."/>
            <person name="de Vries R.P."/>
            <person name="Record E."/>
            <person name="Levasseur A."/>
            <person name="Baker S.E."/>
            <person name="Bartholomew K.A."/>
            <person name="Coutinho P.M."/>
            <person name="Erdmann S."/>
            <person name="Fowler T.J."/>
            <person name="Gathman A.C."/>
            <person name="Lombard V."/>
            <person name="Henrissat B."/>
            <person name="Knabe N."/>
            <person name="Kuees U."/>
            <person name="Lilly W.W."/>
            <person name="Lindquist E."/>
            <person name="Lucas S."/>
            <person name="Magnuson J.K."/>
            <person name="Piumi F."/>
            <person name="Raudaskoski M."/>
            <person name="Salamov A."/>
            <person name="Schmutz J."/>
            <person name="Schwarze F.W.M.R."/>
            <person name="vanKuyk P.A."/>
            <person name="Horton J.S."/>
            <person name="Grigoriev I.V."/>
            <person name="Woesten H.A.B."/>
        </authorList>
    </citation>
    <scope>NUCLEOTIDE SEQUENCE [LARGE SCALE GENOMIC DNA]</scope>
    <source>
        <strain evidence="3">H4-8 / FGSC 9210</strain>
    </source>
</reference>
<sequence length="208" mass="23047">MSVMQGVAGSSVHAAEPPPTPQHQPPTPMPSPPVSRSSSPAPGPTSAYKIAPLPSPTPSPYPSRPPTPTHSARAPNAVLNFRPATRDVLRAIVPHVFLESAPGMQNILARQAGLPPRAYPRYGRRRGWPRRNPTRALTARCDGLRARDAMHARGLRYDPRRPLRGSPLRACTHFVIWEDFDEPAPQPDALKTEKTEKRRSWKVFYSLR</sequence>
<name>D8QKB8_SCHCM</name>
<dbReference type="VEuPathDB" id="FungiDB:SCHCODRAFT_02644950"/>
<dbReference type="GeneID" id="9593307"/>
<dbReference type="InParanoid" id="D8QKB8"/>
<feature type="non-terminal residue" evidence="2">
    <location>
        <position position="208"/>
    </location>
</feature>
<organism evidence="3">
    <name type="scientific">Schizophyllum commune (strain H4-8 / FGSC 9210)</name>
    <name type="common">Split gill fungus</name>
    <dbReference type="NCBI Taxonomy" id="578458"/>
    <lineage>
        <taxon>Eukaryota</taxon>
        <taxon>Fungi</taxon>
        <taxon>Dikarya</taxon>
        <taxon>Basidiomycota</taxon>
        <taxon>Agaricomycotina</taxon>
        <taxon>Agaricomycetes</taxon>
        <taxon>Agaricomycetidae</taxon>
        <taxon>Agaricales</taxon>
        <taxon>Schizophyllaceae</taxon>
        <taxon>Schizophyllum</taxon>
    </lineage>
</organism>
<feature type="compositionally biased region" description="Pro residues" evidence="1">
    <location>
        <begin position="16"/>
        <end position="33"/>
    </location>
</feature>